<reference evidence="11 12" key="1">
    <citation type="journal article" date="2019" name="Nat. Ecol. Evol.">
        <title>Megaphylogeny resolves global patterns of mushroom evolution.</title>
        <authorList>
            <person name="Varga T."/>
            <person name="Krizsan K."/>
            <person name="Foldi C."/>
            <person name="Dima B."/>
            <person name="Sanchez-Garcia M."/>
            <person name="Sanchez-Ramirez S."/>
            <person name="Szollosi G.J."/>
            <person name="Szarkandi J.G."/>
            <person name="Papp V."/>
            <person name="Albert L."/>
            <person name="Andreopoulos W."/>
            <person name="Angelini C."/>
            <person name="Antonin V."/>
            <person name="Barry K.W."/>
            <person name="Bougher N.L."/>
            <person name="Buchanan P."/>
            <person name="Buyck B."/>
            <person name="Bense V."/>
            <person name="Catcheside P."/>
            <person name="Chovatia M."/>
            <person name="Cooper J."/>
            <person name="Damon W."/>
            <person name="Desjardin D."/>
            <person name="Finy P."/>
            <person name="Geml J."/>
            <person name="Haridas S."/>
            <person name="Hughes K."/>
            <person name="Justo A."/>
            <person name="Karasinski D."/>
            <person name="Kautmanova I."/>
            <person name="Kiss B."/>
            <person name="Kocsube S."/>
            <person name="Kotiranta H."/>
            <person name="LaButti K.M."/>
            <person name="Lechner B.E."/>
            <person name="Liimatainen K."/>
            <person name="Lipzen A."/>
            <person name="Lukacs Z."/>
            <person name="Mihaltcheva S."/>
            <person name="Morgado L.N."/>
            <person name="Niskanen T."/>
            <person name="Noordeloos M.E."/>
            <person name="Ohm R.A."/>
            <person name="Ortiz-Santana B."/>
            <person name="Ovrebo C."/>
            <person name="Racz N."/>
            <person name="Riley R."/>
            <person name="Savchenko A."/>
            <person name="Shiryaev A."/>
            <person name="Soop K."/>
            <person name="Spirin V."/>
            <person name="Szebenyi C."/>
            <person name="Tomsovsky M."/>
            <person name="Tulloss R.E."/>
            <person name="Uehling J."/>
            <person name="Grigoriev I.V."/>
            <person name="Vagvolgyi C."/>
            <person name="Papp T."/>
            <person name="Martin F.M."/>
            <person name="Miettinen O."/>
            <person name="Hibbett D.S."/>
            <person name="Nagy L.G."/>
        </authorList>
    </citation>
    <scope>NUCLEOTIDE SEQUENCE [LARGE SCALE GENOMIC DNA]</scope>
    <source>
        <strain evidence="11 12">HHB13444</strain>
    </source>
</reference>
<proteinExistence type="inferred from homology"/>
<feature type="transmembrane region" description="Helical" evidence="10">
    <location>
        <begin position="195"/>
        <end position="216"/>
    </location>
</feature>
<evidence type="ECO:0000256" key="3">
    <source>
        <dbReference type="ARBA" id="ARBA00022448"/>
    </source>
</evidence>
<dbReference type="GO" id="GO:0000139">
    <property type="term" value="C:Golgi membrane"/>
    <property type="evidence" value="ECO:0007669"/>
    <property type="project" value="UniProtKB-SubCell"/>
</dbReference>
<evidence type="ECO:0000256" key="5">
    <source>
        <dbReference type="ARBA" id="ARBA00022824"/>
    </source>
</evidence>
<gene>
    <name evidence="11" type="ORF">K466DRAFT_477436</name>
</gene>
<keyword evidence="5 10" id="KW-0256">Endoplasmic reticulum</keyword>
<dbReference type="InterPro" id="IPR007290">
    <property type="entry name" value="Arv1"/>
</dbReference>
<feature type="transmembrane region" description="Helical" evidence="10">
    <location>
        <begin position="299"/>
        <end position="319"/>
    </location>
</feature>
<keyword evidence="7 10" id="KW-0445">Lipid transport</keyword>
<dbReference type="Pfam" id="PF04161">
    <property type="entry name" value="Arv1"/>
    <property type="match status" value="1"/>
</dbReference>
<evidence type="ECO:0000256" key="6">
    <source>
        <dbReference type="ARBA" id="ARBA00022989"/>
    </source>
</evidence>
<dbReference type="EMBL" id="ML210973">
    <property type="protein sequence ID" value="TFK94058.1"/>
    <property type="molecule type" value="Genomic_DNA"/>
</dbReference>
<keyword evidence="6 10" id="KW-1133">Transmembrane helix</keyword>
<evidence type="ECO:0000256" key="8">
    <source>
        <dbReference type="ARBA" id="ARBA00023098"/>
    </source>
</evidence>
<keyword evidence="9 10" id="KW-0472">Membrane</keyword>
<evidence type="ECO:0000256" key="9">
    <source>
        <dbReference type="ARBA" id="ARBA00023136"/>
    </source>
</evidence>
<dbReference type="Proteomes" id="UP000308197">
    <property type="component" value="Unassembled WGS sequence"/>
</dbReference>
<comment type="function">
    <text evidence="10">Mediator of sterol homeostasis involved in sterol uptake, trafficking and distribution into membranes.</text>
</comment>
<dbReference type="GO" id="GO:0032366">
    <property type="term" value="P:intracellular sterol transport"/>
    <property type="evidence" value="ECO:0007669"/>
    <property type="project" value="UniProtKB-UniRule"/>
</dbReference>
<accession>A0A5C3Q1J3</accession>
<dbReference type="STRING" id="1314778.A0A5C3Q1J3"/>
<feature type="transmembrane region" description="Helical" evidence="10">
    <location>
        <begin position="148"/>
        <end position="174"/>
    </location>
</feature>
<evidence type="ECO:0000256" key="10">
    <source>
        <dbReference type="RuleBase" id="RU368065"/>
    </source>
</evidence>
<evidence type="ECO:0000256" key="4">
    <source>
        <dbReference type="ARBA" id="ARBA00022692"/>
    </source>
</evidence>
<dbReference type="GO" id="GO:0097036">
    <property type="term" value="P:regulation of plasma membrane sterol distribution"/>
    <property type="evidence" value="ECO:0007669"/>
    <property type="project" value="UniProtKB-UniRule"/>
</dbReference>
<keyword evidence="8 10" id="KW-0443">Lipid metabolism</keyword>
<comment type="subcellular location">
    <subcellularLocation>
        <location evidence="1 10">Endoplasmic reticulum membrane</location>
        <topology evidence="1 10">Multi-pass membrane protein</topology>
    </subcellularLocation>
    <subcellularLocation>
        <location evidence="10">Golgi apparatus membrane</location>
        <topology evidence="10">Multi-pass membrane protein</topology>
    </subcellularLocation>
</comment>
<keyword evidence="10" id="KW-0746">Sphingolipid metabolism</keyword>
<dbReference type="PANTHER" id="PTHR14467">
    <property type="entry name" value="ARV1"/>
    <property type="match status" value="1"/>
</dbReference>
<feature type="transmembrane region" description="Helical" evidence="10">
    <location>
        <begin position="99"/>
        <end position="120"/>
    </location>
</feature>
<dbReference type="InParanoid" id="A0A5C3Q1J3"/>
<dbReference type="GO" id="GO:0032541">
    <property type="term" value="C:cortical endoplasmic reticulum"/>
    <property type="evidence" value="ECO:0007669"/>
    <property type="project" value="TreeGrafter"/>
</dbReference>
<keyword evidence="3 10" id="KW-0813">Transport</keyword>
<keyword evidence="10" id="KW-0333">Golgi apparatus</keyword>
<organism evidence="11 12">
    <name type="scientific">Polyporus arcularius HHB13444</name>
    <dbReference type="NCBI Taxonomy" id="1314778"/>
    <lineage>
        <taxon>Eukaryota</taxon>
        <taxon>Fungi</taxon>
        <taxon>Dikarya</taxon>
        <taxon>Basidiomycota</taxon>
        <taxon>Agaricomycotina</taxon>
        <taxon>Agaricomycetes</taxon>
        <taxon>Polyporales</taxon>
        <taxon>Polyporaceae</taxon>
        <taxon>Polyporus</taxon>
    </lineage>
</organism>
<evidence type="ECO:0000256" key="7">
    <source>
        <dbReference type="ARBA" id="ARBA00023055"/>
    </source>
</evidence>
<dbReference type="GO" id="GO:0016125">
    <property type="term" value="P:sterol metabolic process"/>
    <property type="evidence" value="ECO:0007669"/>
    <property type="project" value="UniProtKB-UniRule"/>
</dbReference>
<evidence type="ECO:0000313" key="11">
    <source>
        <dbReference type="EMBL" id="TFK94058.1"/>
    </source>
</evidence>
<dbReference type="AlphaFoldDB" id="A0A5C3Q1J3"/>
<evidence type="ECO:0000313" key="12">
    <source>
        <dbReference type="Proteomes" id="UP000308197"/>
    </source>
</evidence>
<comment type="similarity">
    <text evidence="2 10">Belongs to the ARV1 family.</text>
</comment>
<dbReference type="GO" id="GO:0006665">
    <property type="term" value="P:sphingolipid metabolic process"/>
    <property type="evidence" value="ECO:0007669"/>
    <property type="project" value="UniProtKB-UniRule"/>
</dbReference>
<dbReference type="PANTHER" id="PTHR14467:SF0">
    <property type="entry name" value="PROTEIN ARV1"/>
    <property type="match status" value="1"/>
</dbReference>
<name>A0A5C3Q1J3_9APHY</name>
<protein>
    <recommendedName>
        <fullName evidence="10">Protein ARV</fullName>
    </recommendedName>
</protein>
<dbReference type="GO" id="GO:0005789">
    <property type="term" value="C:endoplasmic reticulum membrane"/>
    <property type="evidence" value="ECO:0007669"/>
    <property type="project" value="UniProtKB-SubCell"/>
</dbReference>
<sequence length="345" mass="38180">MPICTSCATPTPYLYTVYDSKYNFRLEQCTFCQAFADPYVEHDTLTLLLDLILLKRDVYRHLLYNRGLGARKSGDCTNARDRGDVPPGVSEHHDPRARWWLIVKLGFALICVDAFIRWTYISSNYGRPNGVAQIASWNQAALEGFLRILVGCLFETAAFHAGVILACYLVLNLLPKPRQSAPVSGIREQFRYSHIPLTLLYSSLTKLFLLFCLSIWRPDGAKSRAPSDFQQPISDANSITPGSAAGLLPNATLFTHPLVLAALELLDEDKLDREWVVRNVLGGMAAGFGLRVVLDCHPIFTTIIILAGWLVKTAVASFVSEWVGTGLGLGGDRAAGEMWLAYSIP</sequence>
<comment type="function">
    <text evidence="10">Regulates also the sphingolipid metabolism.</text>
</comment>
<evidence type="ECO:0000256" key="2">
    <source>
        <dbReference type="ARBA" id="ARBA00009187"/>
    </source>
</evidence>
<evidence type="ECO:0000256" key="1">
    <source>
        <dbReference type="ARBA" id="ARBA00004477"/>
    </source>
</evidence>
<keyword evidence="4 10" id="KW-0812">Transmembrane</keyword>
<keyword evidence="12" id="KW-1185">Reference proteome</keyword>